<evidence type="ECO:0000313" key="2">
    <source>
        <dbReference type="Proteomes" id="UP001176806"/>
    </source>
</evidence>
<reference evidence="1" key="1">
    <citation type="submission" date="2023-07" db="EMBL/GenBank/DDBJ databases">
        <title>Two novel species in the genus Flavivirga.</title>
        <authorList>
            <person name="Kwon K."/>
        </authorList>
    </citation>
    <scope>NUCLEOTIDE SEQUENCE</scope>
    <source>
        <strain evidence="1">KACC 14158</strain>
    </source>
</reference>
<dbReference type="EMBL" id="JAUOEL010000002">
    <property type="protein sequence ID" value="MDO5973990.1"/>
    <property type="molecule type" value="Genomic_DNA"/>
</dbReference>
<name>A0ABT8WLR0_9FLAO</name>
<gene>
    <name evidence="1" type="ORF">Q4Q40_07320</name>
</gene>
<comment type="caution">
    <text evidence="1">The sequence shown here is derived from an EMBL/GenBank/DDBJ whole genome shotgun (WGS) entry which is preliminary data.</text>
</comment>
<accession>A0ABT8WLR0</accession>
<organism evidence="1 2">
    <name type="scientific">Flavivirga jejuensis</name>
    <dbReference type="NCBI Taxonomy" id="870487"/>
    <lineage>
        <taxon>Bacteria</taxon>
        <taxon>Pseudomonadati</taxon>
        <taxon>Bacteroidota</taxon>
        <taxon>Flavobacteriia</taxon>
        <taxon>Flavobacteriales</taxon>
        <taxon>Flavobacteriaceae</taxon>
        <taxon>Flavivirga</taxon>
    </lineage>
</organism>
<dbReference type="Proteomes" id="UP001176806">
    <property type="component" value="Unassembled WGS sequence"/>
</dbReference>
<protein>
    <submittedName>
        <fullName evidence="1">Uncharacterized protein</fullName>
    </submittedName>
</protein>
<sequence length="442" mass="51348">MKPLKIIFTCILFGYITHNIEAQNTKNQNIESKNIKKTTITLGFEKKSEIITYKESDTLTIPFSINIEGSYFPSETDDIEIEIISNSDELNLFLSNNTFKISSSKTKGELNFINNSNKLINDFKSLVNSFLEQKGIFTLQIKLSSKSDFIVNDNKISIDLNSQEKYIQLRPEKQTSNNIYNFYLGTNFDLENKVKANSFYSEIDVYLPDLFFKNKKENFWGGIRAGMYKNRSLSTKKERTSDAQYIEIIENLPENDSITIENKRIIRTPKVSYDNLGFYAELLLKIYNSKYQDFKVFLAPRAEVIQRVETTSYDFEDFVSLGYEKIQRDSLNSRNIRSLLSLNRERTAKYYNSYFGLGMPMFYNSKGIEIFLNPVFGMGDSAPFGRNNKSNKTFGLFQFHLIEKKSKIKLNGEIRKFFNANQDPFIVINLSKRIDIESLFSE</sequence>
<dbReference type="RefSeq" id="WP_303301130.1">
    <property type="nucleotide sequence ID" value="NZ_BAABDA010000051.1"/>
</dbReference>
<evidence type="ECO:0000313" key="1">
    <source>
        <dbReference type="EMBL" id="MDO5973990.1"/>
    </source>
</evidence>
<proteinExistence type="predicted"/>
<keyword evidence="2" id="KW-1185">Reference proteome</keyword>